<dbReference type="NCBIfam" id="TIGR03083">
    <property type="entry name" value="maleylpyruvate isomerase family mycothiol-dependent enzyme"/>
    <property type="match status" value="1"/>
</dbReference>
<feature type="compositionally biased region" description="Basic and acidic residues" evidence="1">
    <location>
        <begin position="220"/>
        <end position="229"/>
    </location>
</feature>
<dbReference type="InterPro" id="IPR034660">
    <property type="entry name" value="DinB/YfiT-like"/>
</dbReference>
<name>A0A7M2SAS5_9ACTN</name>
<protein>
    <submittedName>
        <fullName evidence="3">Maleylpyruvate isomerase family mycothiol-dependent enzyme</fullName>
    </submittedName>
</protein>
<proteinExistence type="predicted"/>
<evidence type="ECO:0000256" key="1">
    <source>
        <dbReference type="SAM" id="MobiDB-lite"/>
    </source>
</evidence>
<dbReference type="Pfam" id="PF11716">
    <property type="entry name" value="MDMPI_N"/>
    <property type="match status" value="1"/>
</dbReference>
<keyword evidence="4" id="KW-1185">Reference proteome</keyword>
<dbReference type="Gene3D" id="1.20.120.450">
    <property type="entry name" value="dinb family like domain"/>
    <property type="match status" value="1"/>
</dbReference>
<keyword evidence="3" id="KW-0413">Isomerase</keyword>
<gene>
    <name evidence="3" type="ORF">IM697_24595</name>
</gene>
<dbReference type="InterPro" id="IPR017517">
    <property type="entry name" value="Maleyloyr_isom"/>
</dbReference>
<dbReference type="GO" id="GO:0046872">
    <property type="term" value="F:metal ion binding"/>
    <property type="evidence" value="ECO:0007669"/>
    <property type="project" value="InterPro"/>
</dbReference>
<keyword evidence="3" id="KW-0670">Pyruvate</keyword>
<dbReference type="RefSeq" id="WP_194038272.1">
    <property type="nucleotide sequence ID" value="NZ_CP063373.1"/>
</dbReference>
<accession>A0A7M2SAS5</accession>
<evidence type="ECO:0000259" key="2">
    <source>
        <dbReference type="Pfam" id="PF11716"/>
    </source>
</evidence>
<organism evidence="3 4">
    <name type="scientific">Streptomyces ferrugineus</name>
    <dbReference type="NCBI Taxonomy" id="1413221"/>
    <lineage>
        <taxon>Bacteria</taxon>
        <taxon>Bacillati</taxon>
        <taxon>Actinomycetota</taxon>
        <taxon>Actinomycetes</taxon>
        <taxon>Kitasatosporales</taxon>
        <taxon>Streptomycetaceae</taxon>
        <taxon>Streptomyces</taxon>
    </lineage>
</organism>
<dbReference type="KEGG" id="sfeu:IM697_24595"/>
<dbReference type="SUPFAM" id="SSF109854">
    <property type="entry name" value="DinB/YfiT-like putative metalloenzymes"/>
    <property type="match status" value="1"/>
</dbReference>
<dbReference type="InterPro" id="IPR024344">
    <property type="entry name" value="MDMPI_metal-binding"/>
</dbReference>
<feature type="region of interest" description="Disordered" evidence="1">
    <location>
        <begin position="196"/>
        <end position="229"/>
    </location>
</feature>
<sequence>MNRDEVWRAIDDERLGLANVLDDLTPREWEVPSLCAGWRVRDVAAHLTLSHMGLLPAAFATLRARGNVNRMIHDTAVRQAKLPVDQYAVLLRGMVGSRRTAPGVTYLEPLIDVLVHGQDIVIPLARSRPMPTEAAATAVTRVWSMRWPFRPERKLRGLRLVATDNPWSAGQGPQVEGPISAILLLITGRSAALPRLSGPGVPELEARLSTSRASRSSTPRRGEMSDRHD</sequence>
<dbReference type="GO" id="GO:0016853">
    <property type="term" value="F:isomerase activity"/>
    <property type="evidence" value="ECO:0007669"/>
    <property type="project" value="UniProtKB-KW"/>
</dbReference>
<feature type="compositionally biased region" description="Low complexity" evidence="1">
    <location>
        <begin position="207"/>
        <end position="219"/>
    </location>
</feature>
<feature type="domain" description="Mycothiol-dependent maleylpyruvate isomerase metal-binding" evidence="2">
    <location>
        <begin position="16"/>
        <end position="59"/>
    </location>
</feature>
<evidence type="ECO:0000313" key="4">
    <source>
        <dbReference type="Proteomes" id="UP000594205"/>
    </source>
</evidence>
<dbReference type="Proteomes" id="UP000594205">
    <property type="component" value="Chromosome"/>
</dbReference>
<dbReference type="EMBL" id="CP063373">
    <property type="protein sequence ID" value="QOV33394.1"/>
    <property type="molecule type" value="Genomic_DNA"/>
</dbReference>
<evidence type="ECO:0000313" key="3">
    <source>
        <dbReference type="EMBL" id="QOV33394.1"/>
    </source>
</evidence>
<reference evidence="3 4" key="1">
    <citation type="submission" date="2020-10" db="EMBL/GenBank/DDBJ databases">
        <title>Streptomyces ferrugineus complate genome analysis.</title>
        <authorList>
            <person name="Anwar N."/>
        </authorList>
    </citation>
    <scope>NUCLEOTIDE SEQUENCE [LARGE SCALE GENOMIC DNA]</scope>
    <source>
        <strain evidence="3 4">CCTCC AA2014009</strain>
    </source>
</reference>
<dbReference type="AlphaFoldDB" id="A0A7M2SAS5"/>